<feature type="region of interest" description="Disordered" evidence="1">
    <location>
        <begin position="377"/>
        <end position="441"/>
    </location>
</feature>
<reference evidence="2" key="1">
    <citation type="submission" date="2020-05" db="EMBL/GenBank/DDBJ databases">
        <authorList>
            <person name="Chiriac C."/>
            <person name="Salcher M."/>
            <person name="Ghai R."/>
            <person name="Kavagutti S V."/>
        </authorList>
    </citation>
    <scope>NUCLEOTIDE SEQUENCE</scope>
</reference>
<organism evidence="2">
    <name type="scientific">uncultured Caudovirales phage</name>
    <dbReference type="NCBI Taxonomy" id="2100421"/>
    <lineage>
        <taxon>Viruses</taxon>
        <taxon>Duplodnaviria</taxon>
        <taxon>Heunggongvirae</taxon>
        <taxon>Uroviricota</taxon>
        <taxon>Caudoviricetes</taxon>
        <taxon>Peduoviridae</taxon>
        <taxon>Maltschvirus</taxon>
        <taxon>Maltschvirus maltsch</taxon>
    </lineage>
</organism>
<evidence type="ECO:0000313" key="2">
    <source>
        <dbReference type="EMBL" id="CAB4182002.1"/>
    </source>
</evidence>
<feature type="compositionally biased region" description="Basic and acidic residues" evidence="1">
    <location>
        <begin position="377"/>
        <end position="389"/>
    </location>
</feature>
<dbReference type="EMBL" id="LR797022">
    <property type="protein sequence ID" value="CAB4182002.1"/>
    <property type="molecule type" value="Genomic_DNA"/>
</dbReference>
<gene>
    <name evidence="2" type="ORF">UFOVP1071_111</name>
</gene>
<accession>A0A6J5QEN7</accession>
<feature type="compositionally biased region" description="Pro residues" evidence="1">
    <location>
        <begin position="397"/>
        <end position="408"/>
    </location>
</feature>
<proteinExistence type="predicted"/>
<name>A0A6J5QEN7_9CAUD</name>
<sequence>MFSFKEYLIERGPIPSRGTLSSKVESKQGKSHYTKYYGPEAMDRHGNDWTLSADHKKSGLQAGDIVRLNGVKKVGGDWHGIHHDDSGNEHLIPMSKFYKPTGGRVGKDQEAAEADQMKTIQDNIDKAKGSSPYMRLHVGGGKFVNVAGATRVTKEIANQYGHRGAKPKADMFLHDEHGRPVSWHSLKASGGFQQLGGLQDHEVNGKDHPVLDKIAGMFRKHKTNQGYDTVPEGLMYHHDLDDNDPEHRKIVHRAMYGKDHGKDYGVNNVNSVVQGTMHFMPAAVSDSEGRNHKGIPAMDLHPLTHQHMNTNDDNSEMIPSKVVVRRDRETDQKGSGGRMMIIAKNNHNYRNSIPVTSSQGVKKDLFNHAKKLEADAVARKQQREQEKQQRLAAKKAAPPPAIDMPPAPAANRSKKVNQPITSEGHGQHGGSDFYGPSEKSQ</sequence>
<protein>
    <submittedName>
        <fullName evidence="2">Uncharacterized protein</fullName>
    </submittedName>
</protein>
<evidence type="ECO:0000256" key="1">
    <source>
        <dbReference type="SAM" id="MobiDB-lite"/>
    </source>
</evidence>